<dbReference type="PANTHER" id="PTHR48081">
    <property type="entry name" value="AB HYDROLASE SUPERFAMILY PROTEIN C4A8.06C"/>
    <property type="match status" value="1"/>
</dbReference>
<organism evidence="4 6">
    <name type="scientific">Caulochytrium protostelioides</name>
    <dbReference type="NCBI Taxonomy" id="1555241"/>
    <lineage>
        <taxon>Eukaryota</taxon>
        <taxon>Fungi</taxon>
        <taxon>Fungi incertae sedis</taxon>
        <taxon>Chytridiomycota</taxon>
        <taxon>Chytridiomycota incertae sedis</taxon>
        <taxon>Chytridiomycetes</taxon>
        <taxon>Caulochytriales</taxon>
        <taxon>Caulochytriaceae</taxon>
        <taxon>Caulochytrium</taxon>
    </lineage>
</organism>
<dbReference type="EMBL" id="ML014274">
    <property type="protein sequence ID" value="RKO99578.1"/>
    <property type="molecule type" value="Genomic_DNA"/>
</dbReference>
<evidence type="ECO:0000256" key="1">
    <source>
        <dbReference type="ARBA" id="ARBA00022801"/>
    </source>
</evidence>
<evidence type="ECO:0000313" key="5">
    <source>
        <dbReference type="Proteomes" id="UP000268535"/>
    </source>
</evidence>
<reference evidence="5 6" key="1">
    <citation type="journal article" date="2018" name="Nat. Microbiol.">
        <title>Leveraging single-cell genomics to expand the fungal tree of life.</title>
        <authorList>
            <person name="Ahrendt S.R."/>
            <person name="Quandt C.A."/>
            <person name="Ciobanu D."/>
            <person name="Clum A."/>
            <person name="Salamov A."/>
            <person name="Andreopoulos B."/>
            <person name="Cheng J.F."/>
            <person name="Woyke T."/>
            <person name="Pelin A."/>
            <person name="Henrissat B."/>
            <person name="Reynolds N.K."/>
            <person name="Benny G.L."/>
            <person name="Smith M.E."/>
            <person name="James T.Y."/>
            <person name="Grigoriev I.V."/>
        </authorList>
    </citation>
    <scope>NUCLEOTIDE SEQUENCE [LARGE SCALE GENOMIC DNA]</scope>
    <source>
        <strain evidence="5 6">ATCC 52028</strain>
    </source>
</reference>
<dbReference type="Gene3D" id="3.40.50.1820">
    <property type="entry name" value="alpha/beta hydrolase"/>
    <property type="match status" value="1"/>
</dbReference>
<evidence type="ECO:0000313" key="4">
    <source>
        <dbReference type="EMBL" id="RKO99578.1"/>
    </source>
</evidence>
<feature type="domain" description="Alpha/beta hydrolase fold-3" evidence="2">
    <location>
        <begin position="23"/>
        <end position="219"/>
    </location>
</feature>
<accession>A0A4V1IU75</accession>
<dbReference type="InterPro" id="IPR029058">
    <property type="entry name" value="AB_hydrolase_fold"/>
</dbReference>
<evidence type="ECO:0000259" key="2">
    <source>
        <dbReference type="Pfam" id="PF07859"/>
    </source>
</evidence>
<dbReference type="Proteomes" id="UP000268535">
    <property type="component" value="Unassembled WGS sequence"/>
</dbReference>
<reference evidence="3" key="3">
    <citation type="submission" date="2018-08" db="EMBL/GenBank/DDBJ databases">
        <title>Leveraging single-cell genomics to expand the Fungal Tree of Life.</title>
        <authorList>
            <consortium name="DOE Joint Genome Institute"/>
            <person name="Ahrendt S.R."/>
            <person name="Quandt C.A."/>
            <person name="Ciobanu D."/>
            <person name="Clum A."/>
            <person name="Salamov A."/>
            <person name="Andreopoulos B."/>
            <person name="Cheng J.-F."/>
            <person name="Woyke T."/>
            <person name="Pelin A."/>
            <person name="Henrissat B."/>
            <person name="Reynolds N."/>
            <person name="Benny G.L."/>
            <person name="Smith M.E."/>
            <person name="James T.Y."/>
            <person name="Grigoriev I.V."/>
        </authorList>
    </citation>
    <scope>NUCLEOTIDE SEQUENCE</scope>
    <source>
        <strain evidence="3">ATCC 52028</strain>
    </source>
</reference>
<dbReference type="SUPFAM" id="SSF53474">
    <property type="entry name" value="alpha/beta-Hydrolases"/>
    <property type="match status" value="1"/>
</dbReference>
<evidence type="ECO:0000313" key="3">
    <source>
        <dbReference type="EMBL" id="RKO96358.1"/>
    </source>
</evidence>
<protein>
    <submittedName>
        <fullName evidence="3">Alpha/beta-hydrolase</fullName>
    </submittedName>
</protein>
<dbReference type="Pfam" id="PF07859">
    <property type="entry name" value="Abhydrolase_3"/>
    <property type="match status" value="1"/>
</dbReference>
<dbReference type="EMBL" id="ML010044">
    <property type="protein sequence ID" value="RKO96358.1"/>
    <property type="molecule type" value="Genomic_DNA"/>
</dbReference>
<sequence length="344" mass="38484">MKAEWTDFKALPTREKPAERVIILIHGGAFFSCQRKTHRGVAWRLAKYADARVLSIDYRLSPECSFPDPIAEVLNAYAYLIDPPHPKLPKYRPDQITLCGDSAGGNLATAAVLWIRDHPGRLPMPAGLIGLSPWLDLLGSQPSWLVNAPFDFLPNGSHDKRYVNADRSHYYVKSNQYLAHPLCSPLFNHELPNAPICPTFITVGTVERLRDEAIVFAYAQFPNSPISIDLLEDMPHVSQIFAGMEKLPRQSLKRVGAWVKLVCGPNRTIPSRKCTLLRNDRKVTALNVPNPMAIVEHSWQVVGKYGIARLTRENAEIQKGALEYGLSVGETRRKGSVLKAFTID</sequence>
<dbReference type="InterPro" id="IPR050300">
    <property type="entry name" value="GDXG_lipolytic_enzyme"/>
</dbReference>
<dbReference type="PROSITE" id="PS51257">
    <property type="entry name" value="PROKAR_LIPOPROTEIN"/>
    <property type="match status" value="1"/>
</dbReference>
<dbReference type="AlphaFoldDB" id="A0A4V1IU75"/>
<dbReference type="PANTHER" id="PTHR48081:SF8">
    <property type="entry name" value="ALPHA_BETA HYDROLASE FOLD-3 DOMAIN-CONTAINING PROTEIN-RELATED"/>
    <property type="match status" value="1"/>
</dbReference>
<dbReference type="InterPro" id="IPR013094">
    <property type="entry name" value="AB_hydrolase_3"/>
</dbReference>
<evidence type="ECO:0000313" key="6">
    <source>
        <dbReference type="Proteomes" id="UP000274922"/>
    </source>
</evidence>
<name>A0A4V1IU75_9FUNG</name>
<dbReference type="OrthoDB" id="408631at2759"/>
<keyword evidence="6" id="KW-1185">Reference proteome</keyword>
<proteinExistence type="predicted"/>
<gene>
    <name evidence="3" type="ORF">CAUPRSCDRAFT_8227</name>
    <name evidence="4" type="ORF">CXG81DRAFT_14311</name>
</gene>
<dbReference type="GO" id="GO:0016787">
    <property type="term" value="F:hydrolase activity"/>
    <property type="evidence" value="ECO:0007669"/>
    <property type="project" value="UniProtKB-KW"/>
</dbReference>
<reference evidence="4" key="2">
    <citation type="submission" date="2018-04" db="EMBL/GenBank/DDBJ databases">
        <title>Leveraging single-cell genomics to expand the Fungal Tree of Life.</title>
        <authorList>
            <consortium name="DOE Joint Genome Institute"/>
            <person name="Ahrendt S.R."/>
            <person name="Quandt C.A."/>
            <person name="Ciobanu D."/>
            <person name="Clum A."/>
            <person name="Salamov A."/>
            <person name="Andreopoulos B."/>
            <person name="Cheng J.-F."/>
            <person name="Woyke T."/>
            <person name="Pelin A."/>
            <person name="Henrissat B."/>
            <person name="Benny G.L."/>
            <person name="Smith M.E."/>
            <person name="James T.Y."/>
            <person name="Grigoriev I.V."/>
        </authorList>
    </citation>
    <scope>NUCLEOTIDE SEQUENCE</scope>
    <source>
        <strain evidence="4">ATCC 52028</strain>
    </source>
</reference>
<dbReference type="STRING" id="1555241.A0A4V1IU75"/>
<keyword evidence="1 3" id="KW-0378">Hydrolase</keyword>
<dbReference type="Proteomes" id="UP000274922">
    <property type="component" value="Unassembled WGS sequence"/>
</dbReference>